<dbReference type="EMBL" id="CP141889">
    <property type="protein sequence ID" value="WRT69616.1"/>
    <property type="molecule type" value="Genomic_DNA"/>
</dbReference>
<evidence type="ECO:0000256" key="1">
    <source>
        <dbReference type="SAM" id="Coils"/>
    </source>
</evidence>
<protein>
    <recommendedName>
        <fullName evidence="5">BZIP domain-containing protein</fullName>
    </recommendedName>
</protein>
<name>A0ABZ1D713_9TREE</name>
<keyword evidence="4" id="KW-1185">Reference proteome</keyword>
<feature type="region of interest" description="Disordered" evidence="2">
    <location>
        <begin position="1"/>
        <end position="29"/>
    </location>
</feature>
<accession>A0ABZ1D713</accession>
<keyword evidence="1" id="KW-0175">Coiled coil</keyword>
<evidence type="ECO:0008006" key="5">
    <source>
        <dbReference type="Google" id="ProtNLM"/>
    </source>
</evidence>
<organism evidence="3 4">
    <name type="scientific">Kwoniella shivajii</name>
    <dbReference type="NCBI Taxonomy" id="564305"/>
    <lineage>
        <taxon>Eukaryota</taxon>
        <taxon>Fungi</taxon>
        <taxon>Dikarya</taxon>
        <taxon>Basidiomycota</taxon>
        <taxon>Agaricomycotina</taxon>
        <taxon>Tremellomycetes</taxon>
        <taxon>Tremellales</taxon>
        <taxon>Cryptococcaceae</taxon>
        <taxon>Kwoniella</taxon>
    </lineage>
</organism>
<dbReference type="GeneID" id="87958735"/>
<evidence type="ECO:0000256" key="2">
    <source>
        <dbReference type="SAM" id="MobiDB-lite"/>
    </source>
</evidence>
<dbReference type="RefSeq" id="XP_062794355.1">
    <property type="nucleotide sequence ID" value="XM_062938304.1"/>
</dbReference>
<evidence type="ECO:0000313" key="4">
    <source>
        <dbReference type="Proteomes" id="UP001329825"/>
    </source>
</evidence>
<gene>
    <name evidence="3" type="ORF">IL334_006605</name>
</gene>
<proteinExistence type="predicted"/>
<evidence type="ECO:0000313" key="3">
    <source>
        <dbReference type="EMBL" id="WRT69616.1"/>
    </source>
</evidence>
<sequence length="342" mass="39922">MFIADAGSWNPKGRPLPGGGTSTGFESKPPALPMDQLNLPMPDFLAMGGNTFSTGKPGSTFPKTTQNQAVTKNVYSQPIDVYSNVQGRTTDNESKLGYPPNWGWGYDYKKPSLMERIFGRKVDWDEEQYYSHGNPYQPEIKTPHALYPTPQPSSEIPLRPHYPKYQSRKFEPKPFPVNYDYLSRSDRRVIFKQRQKEERMWREAERQQQKMFKARLKEYEREEKAKLKLEKKILKEQEKEALWHYRHPSKPYPIPKHGPYNTVRKPPTSINPVAEPNEDHNPYNFMLLPAAEFGVRRPFDPRLGGNEKWPNMSRTMTHAILDMNKEERLHAYHASTIQTPNW</sequence>
<feature type="coiled-coil region" evidence="1">
    <location>
        <begin position="202"/>
        <end position="240"/>
    </location>
</feature>
<dbReference type="Proteomes" id="UP001329825">
    <property type="component" value="Chromosome 9"/>
</dbReference>
<reference evidence="3 4" key="1">
    <citation type="submission" date="2024-01" db="EMBL/GenBank/DDBJ databases">
        <title>Comparative genomics of Cryptococcus and Kwoniella reveals pathogenesis evolution and contrasting modes of karyotype evolution via chromosome fusion or intercentromeric recombination.</title>
        <authorList>
            <person name="Coelho M.A."/>
            <person name="David-Palma M."/>
            <person name="Shea T."/>
            <person name="Bowers K."/>
            <person name="McGinley-Smith S."/>
            <person name="Mohammad A.W."/>
            <person name="Gnirke A."/>
            <person name="Yurkov A.M."/>
            <person name="Nowrousian M."/>
            <person name="Sun S."/>
            <person name="Cuomo C.A."/>
            <person name="Heitman J."/>
        </authorList>
    </citation>
    <scope>NUCLEOTIDE SEQUENCE [LARGE SCALE GENOMIC DNA]</scope>
    <source>
        <strain evidence="3">CBS 11374</strain>
    </source>
</reference>